<dbReference type="PANTHER" id="PTHR47592:SF31">
    <property type="entry name" value="ZINC FINGER, CCHC-TYPE-RELATED"/>
    <property type="match status" value="1"/>
</dbReference>
<dbReference type="Proteomes" id="UP000594638">
    <property type="component" value="Unassembled WGS sequence"/>
</dbReference>
<dbReference type="AlphaFoldDB" id="A0A8S0RBZ0"/>
<dbReference type="Gramene" id="OE9A067809T2">
    <property type="protein sequence ID" value="OE9A067809C2"/>
    <property type="gene ID" value="OE9A067809"/>
</dbReference>
<accession>A0A8S0RBZ0</accession>
<gene>
    <name evidence="1" type="ORF">OLEA9_A067809</name>
</gene>
<sequence length="110" mass="13051">MESETTLETIKLMNQDLVRLDWFDGTNYTRWKDKLKFLFTALKISYILDSELASLLEPTNGETEAVRSERQKHQEDEIICRGHIPNALSDRLYDLYTKQLQQRNLRCVQK</sequence>
<comment type="caution">
    <text evidence="1">The sequence shown here is derived from an EMBL/GenBank/DDBJ whole genome shotgun (WGS) entry which is preliminary data.</text>
</comment>
<dbReference type="OrthoDB" id="1653584at2759"/>
<dbReference type="Gramene" id="OE9A067809T1">
    <property type="protein sequence ID" value="OE9A067809C1"/>
    <property type="gene ID" value="OE9A067809"/>
</dbReference>
<proteinExistence type="predicted"/>
<protein>
    <submittedName>
        <fullName evidence="1">Uncharacterized protein</fullName>
    </submittedName>
</protein>
<keyword evidence="2" id="KW-1185">Reference proteome</keyword>
<dbReference type="PANTHER" id="PTHR47592">
    <property type="entry name" value="PBF68 PROTEIN"/>
    <property type="match status" value="1"/>
</dbReference>
<reference evidence="1 2" key="1">
    <citation type="submission" date="2019-12" db="EMBL/GenBank/DDBJ databases">
        <authorList>
            <person name="Alioto T."/>
            <person name="Alioto T."/>
            <person name="Gomez Garrido J."/>
        </authorList>
    </citation>
    <scope>NUCLEOTIDE SEQUENCE [LARGE SCALE GENOMIC DNA]</scope>
</reference>
<organism evidence="1 2">
    <name type="scientific">Olea europaea subsp. europaea</name>
    <dbReference type="NCBI Taxonomy" id="158383"/>
    <lineage>
        <taxon>Eukaryota</taxon>
        <taxon>Viridiplantae</taxon>
        <taxon>Streptophyta</taxon>
        <taxon>Embryophyta</taxon>
        <taxon>Tracheophyta</taxon>
        <taxon>Spermatophyta</taxon>
        <taxon>Magnoliopsida</taxon>
        <taxon>eudicotyledons</taxon>
        <taxon>Gunneridae</taxon>
        <taxon>Pentapetalae</taxon>
        <taxon>asterids</taxon>
        <taxon>lamiids</taxon>
        <taxon>Lamiales</taxon>
        <taxon>Oleaceae</taxon>
        <taxon>Oleeae</taxon>
        <taxon>Olea</taxon>
    </lineage>
</organism>
<dbReference type="Gramene" id="OE9A067809T3">
    <property type="protein sequence ID" value="OE9A067809C3"/>
    <property type="gene ID" value="OE9A067809"/>
</dbReference>
<name>A0A8S0RBZ0_OLEEU</name>
<dbReference type="EMBL" id="CACTIH010002540">
    <property type="protein sequence ID" value="CAA2976749.1"/>
    <property type="molecule type" value="Genomic_DNA"/>
</dbReference>
<evidence type="ECO:0000313" key="2">
    <source>
        <dbReference type="Proteomes" id="UP000594638"/>
    </source>
</evidence>
<evidence type="ECO:0000313" key="1">
    <source>
        <dbReference type="EMBL" id="CAA2976749.1"/>
    </source>
</evidence>